<feature type="domain" description="Polysaccharide lyase 14" evidence="2">
    <location>
        <begin position="88"/>
        <end position="280"/>
    </location>
</feature>
<evidence type="ECO:0000256" key="1">
    <source>
        <dbReference type="SAM" id="SignalP"/>
    </source>
</evidence>
<reference evidence="3 4" key="1">
    <citation type="submission" date="2024-01" db="EMBL/GenBank/DDBJ databases">
        <title>A draft genome for the cacao thread blight pathogen Marasmiellus scandens.</title>
        <authorList>
            <person name="Baruah I.K."/>
            <person name="Leung J."/>
            <person name="Bukari Y."/>
            <person name="Amoako-Attah I."/>
            <person name="Meinhardt L.W."/>
            <person name="Bailey B.A."/>
            <person name="Cohen S.P."/>
        </authorList>
    </citation>
    <scope>NUCLEOTIDE SEQUENCE [LARGE SCALE GENOMIC DNA]</scope>
    <source>
        <strain evidence="3 4">GH-19</strain>
    </source>
</reference>
<protein>
    <recommendedName>
        <fullName evidence="2">Polysaccharide lyase 14 domain-containing protein</fullName>
    </recommendedName>
</protein>
<accession>A0ABR1K576</accession>
<proteinExistence type="predicted"/>
<dbReference type="PANTHER" id="PTHR40124">
    <property type="match status" value="1"/>
</dbReference>
<comment type="caution">
    <text evidence="3">The sequence shown here is derived from an EMBL/GenBank/DDBJ whole genome shotgun (WGS) entry which is preliminary data.</text>
</comment>
<gene>
    <name evidence="3" type="ORF">VKT23_000688</name>
</gene>
<dbReference type="Proteomes" id="UP001498398">
    <property type="component" value="Unassembled WGS sequence"/>
</dbReference>
<organism evidence="3 4">
    <name type="scientific">Marasmiellus scandens</name>
    <dbReference type="NCBI Taxonomy" id="2682957"/>
    <lineage>
        <taxon>Eukaryota</taxon>
        <taxon>Fungi</taxon>
        <taxon>Dikarya</taxon>
        <taxon>Basidiomycota</taxon>
        <taxon>Agaricomycotina</taxon>
        <taxon>Agaricomycetes</taxon>
        <taxon>Agaricomycetidae</taxon>
        <taxon>Agaricales</taxon>
        <taxon>Marasmiineae</taxon>
        <taxon>Omphalotaceae</taxon>
        <taxon>Marasmiellus</taxon>
    </lineage>
</organism>
<evidence type="ECO:0000313" key="4">
    <source>
        <dbReference type="Proteomes" id="UP001498398"/>
    </source>
</evidence>
<evidence type="ECO:0000313" key="3">
    <source>
        <dbReference type="EMBL" id="KAK7472574.1"/>
    </source>
</evidence>
<keyword evidence="1" id="KW-0732">Signal</keyword>
<dbReference type="Gene3D" id="2.60.120.200">
    <property type="match status" value="1"/>
</dbReference>
<keyword evidence="4" id="KW-1185">Reference proteome</keyword>
<feature type="chain" id="PRO_5045600311" description="Polysaccharide lyase 14 domain-containing protein" evidence="1">
    <location>
        <begin position="20"/>
        <end position="291"/>
    </location>
</feature>
<feature type="signal peptide" evidence="1">
    <location>
        <begin position="1"/>
        <end position="19"/>
    </location>
</feature>
<dbReference type="EMBL" id="JBANRG010000001">
    <property type="protein sequence ID" value="KAK7472574.1"/>
    <property type="molecule type" value="Genomic_DNA"/>
</dbReference>
<dbReference type="InterPro" id="IPR048958">
    <property type="entry name" value="Polysacc_lyase_14"/>
</dbReference>
<name>A0ABR1K576_9AGAR</name>
<dbReference type="Pfam" id="PF21294">
    <property type="entry name" value="Polysacc_lyase_14"/>
    <property type="match status" value="1"/>
</dbReference>
<evidence type="ECO:0000259" key="2">
    <source>
        <dbReference type="Pfam" id="PF21294"/>
    </source>
</evidence>
<sequence length="291" mass="31953">MLLIPFLLYFLVNPVPVHATSASPSDLASQYSLTTSTILPLPTSIQSNTDTQTFLINEWFLNRNRIQNGGPDLEFVSDPFPDGSSRTLPVLQVTYPEDSFSHDSGGAQFINMWNNTRGSVFNSMMLSYDLAFGENFDWVKGGKLPGIRGGNDTSGCSGGNEATGLDCFSVRLMWRADGVAEAYAYIPTPNDLCSERNIVCNSDFGISISRGAFGFVAGRWNRITILVQLNDPVNVANGNLQVYYNDLLLISQQNLQFRSSSAVSANGLYFSTFFGGNSEQLGERINDTHFL</sequence>
<dbReference type="PANTHER" id="PTHR40124:SF1">
    <property type="entry name" value="DISAGGREGATASE RELATED REPEAT PROTEIN"/>
    <property type="match status" value="1"/>
</dbReference>